<gene>
    <name evidence="2" type="ORF">ITI46_18485</name>
</gene>
<name>A0ABS3XE09_9ACTN</name>
<dbReference type="Proteomes" id="UP001519064">
    <property type="component" value="Unassembled WGS sequence"/>
</dbReference>
<keyword evidence="1" id="KW-0812">Transmembrane</keyword>
<reference evidence="2 3" key="1">
    <citation type="submission" date="2020-11" db="EMBL/GenBank/DDBJ databases">
        <title>Streptomyces spirodelae sp. nov., isolated from duckweed.</title>
        <authorList>
            <person name="Saimee Y."/>
            <person name="Duangmal K."/>
        </authorList>
    </citation>
    <scope>NUCLEOTIDE SEQUENCE [LARGE SCALE GENOMIC DNA]</scope>
    <source>
        <strain evidence="2 3">S16-07</strain>
    </source>
</reference>
<keyword evidence="1" id="KW-1133">Transmembrane helix</keyword>
<protein>
    <recommendedName>
        <fullName evidence="4">DUF1449 domain-containing protein</fullName>
    </recommendedName>
</protein>
<dbReference type="EMBL" id="JADKMA010000089">
    <property type="protein sequence ID" value="MBO8193632.1"/>
    <property type="molecule type" value="Genomic_DNA"/>
</dbReference>
<organism evidence="2 3">
    <name type="scientific">Streptomyces oryzae</name>
    <dbReference type="NCBI Taxonomy" id="1434886"/>
    <lineage>
        <taxon>Bacteria</taxon>
        <taxon>Bacillati</taxon>
        <taxon>Actinomycetota</taxon>
        <taxon>Actinomycetes</taxon>
        <taxon>Kitasatosporales</taxon>
        <taxon>Streptomycetaceae</taxon>
        <taxon>Streptomyces</taxon>
    </lineage>
</organism>
<dbReference type="RefSeq" id="WP_209240746.1">
    <property type="nucleotide sequence ID" value="NZ_JADKMA010000089.1"/>
</dbReference>
<feature type="transmembrane region" description="Helical" evidence="1">
    <location>
        <begin position="49"/>
        <end position="70"/>
    </location>
</feature>
<sequence length="204" mass="21055">MEAFVRAAMAFPSVVFSAALLVIVFCWLLAAFGAVDPDGFDGPSGAQLLGLGGLPAAVGLSLLTAVAWLLSLTGGALLERAGLTPGQQAAASAGLLVAAPLAAWPLGRAAARGAARLLPAESGRSRRDFVGLTCTVRTRRVDEHFGQAEVTAEDGSSALVQVRQLGGDRLTLGSTGLLYDYDDAGEFFWVAPYDAALDPLRLRG</sequence>
<keyword evidence="1" id="KW-0472">Membrane</keyword>
<accession>A0ABS3XE09</accession>
<keyword evidence="3" id="KW-1185">Reference proteome</keyword>
<evidence type="ECO:0000256" key="1">
    <source>
        <dbReference type="SAM" id="Phobius"/>
    </source>
</evidence>
<proteinExistence type="predicted"/>
<evidence type="ECO:0008006" key="4">
    <source>
        <dbReference type="Google" id="ProtNLM"/>
    </source>
</evidence>
<comment type="caution">
    <text evidence="2">The sequence shown here is derived from an EMBL/GenBank/DDBJ whole genome shotgun (WGS) entry which is preliminary data.</text>
</comment>
<evidence type="ECO:0000313" key="2">
    <source>
        <dbReference type="EMBL" id="MBO8193632.1"/>
    </source>
</evidence>
<evidence type="ECO:0000313" key="3">
    <source>
        <dbReference type="Proteomes" id="UP001519064"/>
    </source>
</evidence>